<evidence type="ECO:0000256" key="1">
    <source>
        <dbReference type="SAM" id="MobiDB-lite"/>
    </source>
</evidence>
<feature type="region of interest" description="Disordered" evidence="1">
    <location>
        <begin position="1"/>
        <end position="22"/>
    </location>
</feature>
<reference evidence="2 3" key="1">
    <citation type="submission" date="2023-01" db="EMBL/GenBank/DDBJ databases">
        <title>Analysis of 21 Apiospora genomes using comparative genomics revels a genus with tremendous synthesis potential of carbohydrate active enzymes and secondary metabolites.</title>
        <authorList>
            <person name="Sorensen T."/>
        </authorList>
    </citation>
    <scope>NUCLEOTIDE SEQUENCE [LARGE SCALE GENOMIC DNA]</scope>
    <source>
        <strain evidence="2 3">CBS 20057</strain>
    </source>
</reference>
<proteinExistence type="predicted"/>
<comment type="caution">
    <text evidence="2">The sequence shown here is derived from an EMBL/GenBank/DDBJ whole genome shotgun (WGS) entry which is preliminary data.</text>
</comment>
<name>A0ABR1R4P2_9PEZI</name>
<feature type="compositionally biased region" description="Polar residues" evidence="1">
    <location>
        <begin position="9"/>
        <end position="22"/>
    </location>
</feature>
<evidence type="ECO:0000313" key="3">
    <source>
        <dbReference type="Proteomes" id="UP001396898"/>
    </source>
</evidence>
<feature type="compositionally biased region" description="Acidic residues" evidence="1">
    <location>
        <begin position="274"/>
        <end position="283"/>
    </location>
</feature>
<feature type="region of interest" description="Disordered" evidence="1">
    <location>
        <begin position="87"/>
        <end position="149"/>
    </location>
</feature>
<feature type="region of interest" description="Disordered" evidence="1">
    <location>
        <begin position="256"/>
        <end position="287"/>
    </location>
</feature>
<feature type="compositionally biased region" description="Polar residues" evidence="1">
    <location>
        <begin position="508"/>
        <end position="518"/>
    </location>
</feature>
<evidence type="ECO:0000313" key="2">
    <source>
        <dbReference type="EMBL" id="KAK7999160.1"/>
    </source>
</evidence>
<dbReference type="Proteomes" id="UP001396898">
    <property type="component" value="Unassembled WGS sequence"/>
</dbReference>
<keyword evidence="3" id="KW-1185">Reference proteome</keyword>
<feature type="region of interest" description="Disordered" evidence="1">
    <location>
        <begin position="497"/>
        <end position="518"/>
    </location>
</feature>
<sequence>MENPPSPIGDSNNIATSTVPDTVTNTNIEEPEVSMIEKDVFVAPKQAIPEEHLEKKRLKKLLKAQEWLQSSGYSLVVIVDPIQQLSFRPNRDGSPSEPPLQDRQDEDSDIVPTWTHRQDPGTEYSNDDAGGSSNSTLDPPDFDAQPPPLAITMPIVETGGRVSGIKPPEPFSNSSAYIEEQPSPACESSLGVYIHPDSLKRSTICGMPAFGPVIGPERSCFTIGGIVLIDDSVYGLAAGHPFDHPLRGHYLRTEEQEHARENNLGVPPPVLDSVSDDDSDADSESASPWVWFGDDIALEVSSRLSQSRNAVSSSSSPLQLACSQPQLDPPSAGIIHSEDVSIGAIDISGTSLSGQGRKKAILDWALIRLDGSQHWNANEVTLGDSSSPEQIIDVADIAHLGDGNVTVVAGFTGVSSGRLRQSPTMLRLGSRCYEVHEIVLENALVRGDSGAWVVRGGMLCGHVIAQRSLSPIAYMLPAYKIFEDIREYLGTTNVKLPDGPVKTGPDMTRSNATDASDQVQEVLSPTDAHRLQPSQANRRSDTSGPLLGGIQVIELYSACRCLYHAHAVDRTPHYGRPGAHVRQKTILVGYACPAHSTQG</sequence>
<protein>
    <submittedName>
        <fullName evidence="2">Uncharacterized protein</fullName>
    </submittedName>
</protein>
<dbReference type="EMBL" id="JAQQWI010000019">
    <property type="protein sequence ID" value="KAK7999160.1"/>
    <property type="molecule type" value="Genomic_DNA"/>
</dbReference>
<gene>
    <name evidence="2" type="ORF">PG991_014835</name>
</gene>
<accession>A0ABR1R4P2</accession>
<organism evidence="2 3">
    <name type="scientific">Apiospora marii</name>
    <dbReference type="NCBI Taxonomy" id="335849"/>
    <lineage>
        <taxon>Eukaryota</taxon>
        <taxon>Fungi</taxon>
        <taxon>Dikarya</taxon>
        <taxon>Ascomycota</taxon>
        <taxon>Pezizomycotina</taxon>
        <taxon>Sordariomycetes</taxon>
        <taxon>Xylariomycetidae</taxon>
        <taxon>Amphisphaeriales</taxon>
        <taxon>Apiosporaceae</taxon>
        <taxon>Apiospora</taxon>
    </lineage>
</organism>